<name>A0A0C2KCZ1_9VIBR</name>
<evidence type="ECO:0000259" key="1">
    <source>
        <dbReference type="Pfam" id="PF16537"/>
    </source>
</evidence>
<dbReference type="AlphaFoldDB" id="A0A0C2KCZ1"/>
<dbReference type="EMBL" id="JTKH01000008">
    <property type="protein sequence ID" value="KII79968.1"/>
    <property type="molecule type" value="Genomic_DNA"/>
</dbReference>
<keyword evidence="3" id="KW-1185">Reference proteome</keyword>
<accession>A0A0C2JPQ8</accession>
<feature type="domain" description="Type II secretion system protein GspB C-terminal" evidence="1">
    <location>
        <begin position="192"/>
        <end position="251"/>
    </location>
</feature>
<dbReference type="STRING" id="1461322.OJ16_08155"/>
<reference evidence="2 3" key="1">
    <citation type="submission" date="2014-11" db="EMBL/GenBank/DDBJ databases">
        <title>Draft Genome Sequence of Vibrio piscirenalis strains CECT 8603T and CECT 8604, two marine Gammaproteobacterium isolated from cultured gilthead sea bream (Sparus aurata).</title>
        <authorList>
            <person name="Arahal D.R."/>
            <person name="Rodrigo-Torres L."/>
            <person name="Lucena T."/>
            <person name="Pujalte M.J."/>
        </authorList>
    </citation>
    <scope>NUCLEOTIDE SEQUENCE [LARGE SCALE GENOMIC DNA]</scope>
    <source>
        <strain evidence="2 3">DCR 1-4-2</strain>
    </source>
</reference>
<dbReference type="InterPro" id="IPR032389">
    <property type="entry name" value="GspB_C"/>
</dbReference>
<dbReference type="RefSeq" id="WP_040989140.1">
    <property type="nucleotide sequence ID" value="NZ_JTKH01000008.1"/>
</dbReference>
<evidence type="ECO:0000313" key="2">
    <source>
        <dbReference type="EMBL" id="KII79968.1"/>
    </source>
</evidence>
<sequence>MANLIEQLSESQKGYQSHHASALHYHANAMPRSRSRWPLNVFLLLTPVAVSLAWVGVRYYDRERDVWVEENQGKVEIIEVPAVLEMLPYPLFSTLADTQTEVPFIDEPMIDESSFQSTEALSQAGEAAEQDIEEQVVSDDDLLSGLDLSGLSPDIAQRLQVAMDAPEFTNDEPEGTQAQSLVENSSHWFSRLPALNFQTHVYSSNEAKRWVKVNDVEYKQGDHLPDSIELIAIESQACVIEFHGELIRIPALYDWQG</sequence>
<dbReference type="OrthoDB" id="5432325at2"/>
<protein>
    <submittedName>
        <fullName evidence="2">General secretion pathway protein GspB</fullName>
    </submittedName>
</protein>
<dbReference type="Pfam" id="PF16537">
    <property type="entry name" value="T2SSB"/>
    <property type="match status" value="1"/>
</dbReference>
<accession>A0A0C2KCZ1</accession>
<evidence type="ECO:0000313" key="3">
    <source>
        <dbReference type="Proteomes" id="UP000031672"/>
    </source>
</evidence>
<proteinExistence type="predicted"/>
<dbReference type="Proteomes" id="UP000031672">
    <property type="component" value="Unassembled WGS sequence"/>
</dbReference>
<comment type="caution">
    <text evidence="2">The sequence shown here is derived from an EMBL/GenBank/DDBJ whole genome shotgun (WGS) entry which is preliminary data.</text>
</comment>
<organism evidence="2 3">
    <name type="scientific">Vibrio renipiscarius</name>
    <dbReference type="NCBI Taxonomy" id="1461322"/>
    <lineage>
        <taxon>Bacteria</taxon>
        <taxon>Pseudomonadati</taxon>
        <taxon>Pseudomonadota</taxon>
        <taxon>Gammaproteobacteria</taxon>
        <taxon>Vibrionales</taxon>
        <taxon>Vibrionaceae</taxon>
        <taxon>Vibrio</taxon>
    </lineage>
</organism>
<gene>
    <name evidence="2" type="ORF">OJ16_08155</name>
</gene>
<dbReference type="GO" id="GO:0015627">
    <property type="term" value="C:type II protein secretion system complex"/>
    <property type="evidence" value="ECO:0007669"/>
    <property type="project" value="InterPro"/>
</dbReference>